<organism evidence="1 2">
    <name type="scientific">Bauhinia variegata</name>
    <name type="common">Purple orchid tree</name>
    <name type="synonym">Phanera variegata</name>
    <dbReference type="NCBI Taxonomy" id="167791"/>
    <lineage>
        <taxon>Eukaryota</taxon>
        <taxon>Viridiplantae</taxon>
        <taxon>Streptophyta</taxon>
        <taxon>Embryophyta</taxon>
        <taxon>Tracheophyta</taxon>
        <taxon>Spermatophyta</taxon>
        <taxon>Magnoliopsida</taxon>
        <taxon>eudicotyledons</taxon>
        <taxon>Gunneridae</taxon>
        <taxon>Pentapetalae</taxon>
        <taxon>rosids</taxon>
        <taxon>fabids</taxon>
        <taxon>Fabales</taxon>
        <taxon>Fabaceae</taxon>
        <taxon>Cercidoideae</taxon>
        <taxon>Cercideae</taxon>
        <taxon>Bauhiniinae</taxon>
        <taxon>Bauhinia</taxon>
    </lineage>
</organism>
<name>A0ACB9PA34_BAUVA</name>
<accession>A0ACB9PA34</accession>
<comment type="caution">
    <text evidence="1">The sequence shown here is derived from an EMBL/GenBank/DDBJ whole genome shotgun (WGS) entry which is preliminary data.</text>
</comment>
<evidence type="ECO:0000313" key="2">
    <source>
        <dbReference type="Proteomes" id="UP000828941"/>
    </source>
</evidence>
<reference evidence="1 2" key="1">
    <citation type="journal article" date="2022" name="DNA Res.">
        <title>Chromosomal-level genome assembly of the orchid tree Bauhinia variegata (Leguminosae; Cercidoideae) supports the allotetraploid origin hypothesis of Bauhinia.</title>
        <authorList>
            <person name="Zhong Y."/>
            <person name="Chen Y."/>
            <person name="Zheng D."/>
            <person name="Pang J."/>
            <person name="Liu Y."/>
            <person name="Luo S."/>
            <person name="Meng S."/>
            <person name="Qian L."/>
            <person name="Wei D."/>
            <person name="Dai S."/>
            <person name="Zhou R."/>
        </authorList>
    </citation>
    <scope>NUCLEOTIDE SEQUENCE [LARGE SCALE GENOMIC DNA]</scope>
    <source>
        <strain evidence="1">BV-YZ2020</strain>
    </source>
</reference>
<gene>
    <name evidence="1" type="ORF">L6164_012477</name>
</gene>
<evidence type="ECO:0000313" key="1">
    <source>
        <dbReference type="EMBL" id="KAI4345345.1"/>
    </source>
</evidence>
<proteinExistence type="predicted"/>
<protein>
    <submittedName>
        <fullName evidence="1">Uncharacterized protein</fullName>
    </submittedName>
</protein>
<dbReference type="EMBL" id="CM039430">
    <property type="protein sequence ID" value="KAI4345345.1"/>
    <property type="molecule type" value="Genomic_DNA"/>
</dbReference>
<keyword evidence="2" id="KW-1185">Reference proteome</keyword>
<sequence>MKRKSMDVGGENIAGIQMENLYEDLIHNILAFLPTIDATRCGVLSKALRSFWLSFPVLDLDFTRFASGKRFNSVTPFLHFVERSLQTRGPHIKKQLEKLRFSFNSQIPKEEVDDFEALVNRLLEFALEKSVKELDLHICCKRSLKHNPSFLRVLSLKSITSLKLKGFGYELSELNLTNPSLEYLSVYTCNTLKTIRVSSGRLKNIELNHCFDLQSVHVEAESLESFSYGGFDVNEKCRIDISACQRLQNLTLVSARLSTKFFEQLAGLLLLKFLCLISCFLPETLNICNFSLKTITIRGCLKLERVVISAKSLETFKYVARSWNDDSCAFDISACTSLTKVELKGAAVTDDWVNTNVSSFSFLQVLVLKGCKFLENVELKNKKLEILALEYCHNLKKADIDARNLLRFSYCGSPDLVLLITSAKYDAKIKLDRGVSHYWLGNLINFLPPFNHGKSLTLHCSSAEDLIFSKEKFLDKLHPLPDLRHLTVQLQEMPNTPTLVKLVENLLWFVPNPVVVTIVSGTKKYSLKFHYSDQIERTEIVYCCCHRFPLKCWRYHVGNIIMDNFEPDEKSHFEELFGGYLH</sequence>
<dbReference type="Proteomes" id="UP000828941">
    <property type="component" value="Chromosome 5"/>
</dbReference>